<dbReference type="EMBL" id="VSRR010002436">
    <property type="protein sequence ID" value="MPC31445.1"/>
    <property type="molecule type" value="Genomic_DNA"/>
</dbReference>
<name>A0A5B7EDK8_PORTR</name>
<protein>
    <submittedName>
        <fullName evidence="2">Uncharacterized protein</fullName>
    </submittedName>
</protein>
<evidence type="ECO:0000313" key="3">
    <source>
        <dbReference type="Proteomes" id="UP000324222"/>
    </source>
</evidence>
<gene>
    <name evidence="2" type="ORF">E2C01_024734</name>
</gene>
<sequence length="186" mass="20699">MPTELPRPEATRRRPHTSWGNFPRRPIEHRTSRFTNSKIVGTQGEGRGKEAAKHLRTTPSGPFRSLRRPDSGRVRAGHVWKGPSRAKGRQGQEEEQEPPLLPSNPSGHAVMILSEARKFISNNTVWFSLSGGAAGVLGGDWAPDGRRLHPGARRSLQRAIMFPPSVTYPRPRVGFPEKGTHLTLRQ</sequence>
<evidence type="ECO:0000256" key="1">
    <source>
        <dbReference type="SAM" id="MobiDB-lite"/>
    </source>
</evidence>
<dbReference type="Proteomes" id="UP000324222">
    <property type="component" value="Unassembled WGS sequence"/>
</dbReference>
<keyword evidence="3" id="KW-1185">Reference proteome</keyword>
<comment type="caution">
    <text evidence="2">The sequence shown here is derived from an EMBL/GenBank/DDBJ whole genome shotgun (WGS) entry which is preliminary data.</text>
</comment>
<accession>A0A5B7EDK8</accession>
<dbReference type="AlphaFoldDB" id="A0A5B7EDK8"/>
<feature type="region of interest" description="Disordered" evidence="1">
    <location>
        <begin position="1"/>
        <end position="106"/>
    </location>
</feature>
<organism evidence="2 3">
    <name type="scientific">Portunus trituberculatus</name>
    <name type="common">Swimming crab</name>
    <name type="synonym">Neptunus trituberculatus</name>
    <dbReference type="NCBI Taxonomy" id="210409"/>
    <lineage>
        <taxon>Eukaryota</taxon>
        <taxon>Metazoa</taxon>
        <taxon>Ecdysozoa</taxon>
        <taxon>Arthropoda</taxon>
        <taxon>Crustacea</taxon>
        <taxon>Multicrustacea</taxon>
        <taxon>Malacostraca</taxon>
        <taxon>Eumalacostraca</taxon>
        <taxon>Eucarida</taxon>
        <taxon>Decapoda</taxon>
        <taxon>Pleocyemata</taxon>
        <taxon>Brachyura</taxon>
        <taxon>Eubrachyura</taxon>
        <taxon>Portunoidea</taxon>
        <taxon>Portunidae</taxon>
        <taxon>Portuninae</taxon>
        <taxon>Portunus</taxon>
    </lineage>
</organism>
<evidence type="ECO:0000313" key="2">
    <source>
        <dbReference type="EMBL" id="MPC31445.1"/>
    </source>
</evidence>
<reference evidence="2 3" key="1">
    <citation type="submission" date="2019-05" db="EMBL/GenBank/DDBJ databases">
        <title>Another draft genome of Portunus trituberculatus and its Hox gene families provides insights of decapod evolution.</title>
        <authorList>
            <person name="Jeong J.-H."/>
            <person name="Song I."/>
            <person name="Kim S."/>
            <person name="Choi T."/>
            <person name="Kim D."/>
            <person name="Ryu S."/>
            <person name="Kim W."/>
        </authorList>
    </citation>
    <scope>NUCLEOTIDE SEQUENCE [LARGE SCALE GENOMIC DNA]</scope>
    <source>
        <tissue evidence="2">Muscle</tissue>
    </source>
</reference>
<feature type="compositionally biased region" description="Basic and acidic residues" evidence="1">
    <location>
        <begin position="1"/>
        <end position="12"/>
    </location>
</feature>
<proteinExistence type="predicted"/>